<dbReference type="AlphaFoldDB" id="A0AAV3R5P2"/>
<keyword evidence="5 10" id="KW-0732">Signal</keyword>
<dbReference type="InterPro" id="IPR016140">
    <property type="entry name" value="Bifunc_inhib/LTP/seed_store"/>
</dbReference>
<keyword evidence="9" id="KW-0472">Membrane</keyword>
<keyword evidence="8" id="KW-0449">Lipoprotein</keyword>
<sequence length="197" mass="21026">MEPKYVTWASLASILLLVFIDLVASDITQDKEKCTNQLIGLGTCLPYVSGDAKTPAPDCCTGMNEVMAKSKDCVCILIKDRNDPSLGLKINVSLALALPLKCHSPDPNLSECPAILHLPPNSPDAKVFEEFARSEGSNSTSNSTVANVRGFSAGRAKGTTAAATNEGKSTNQFKNEMALGLLVVVFFTSIIINNIDY</sequence>
<evidence type="ECO:0000256" key="6">
    <source>
        <dbReference type="ARBA" id="ARBA00023157"/>
    </source>
</evidence>
<evidence type="ECO:0000256" key="8">
    <source>
        <dbReference type="ARBA" id="ARBA00023288"/>
    </source>
</evidence>
<organism evidence="12 13">
    <name type="scientific">Lithospermum erythrorhizon</name>
    <name type="common">Purple gromwell</name>
    <name type="synonym">Lithospermum officinale var. erythrorhizon</name>
    <dbReference type="NCBI Taxonomy" id="34254"/>
    <lineage>
        <taxon>Eukaryota</taxon>
        <taxon>Viridiplantae</taxon>
        <taxon>Streptophyta</taxon>
        <taxon>Embryophyta</taxon>
        <taxon>Tracheophyta</taxon>
        <taxon>Spermatophyta</taxon>
        <taxon>Magnoliopsida</taxon>
        <taxon>eudicotyledons</taxon>
        <taxon>Gunneridae</taxon>
        <taxon>Pentapetalae</taxon>
        <taxon>asterids</taxon>
        <taxon>lamiids</taxon>
        <taxon>Boraginales</taxon>
        <taxon>Boraginaceae</taxon>
        <taxon>Boraginoideae</taxon>
        <taxon>Lithospermeae</taxon>
        <taxon>Lithospermum</taxon>
    </lineage>
</organism>
<dbReference type="InterPro" id="IPR036312">
    <property type="entry name" value="Bifun_inhib/LTP/seed_sf"/>
</dbReference>
<comment type="similarity">
    <text evidence="2">Belongs to the plant LTP family.</text>
</comment>
<dbReference type="SUPFAM" id="SSF47699">
    <property type="entry name" value="Bifunctional inhibitor/lipid-transfer protein/seed storage 2S albumin"/>
    <property type="match status" value="1"/>
</dbReference>
<dbReference type="EMBL" id="BAABME010007558">
    <property type="protein sequence ID" value="GAA0171174.1"/>
    <property type="molecule type" value="Genomic_DNA"/>
</dbReference>
<feature type="domain" description="Bifunctional inhibitor/plant lipid transfer protein/seed storage helical" evidence="11">
    <location>
        <begin position="28"/>
        <end position="112"/>
    </location>
</feature>
<dbReference type="InterPro" id="IPR043325">
    <property type="entry name" value="LTSS"/>
</dbReference>
<feature type="transmembrane region" description="Helical" evidence="9">
    <location>
        <begin position="177"/>
        <end position="195"/>
    </location>
</feature>
<comment type="subcellular location">
    <subcellularLocation>
        <location evidence="1">Cell membrane</location>
        <topology evidence="1">Lipid-anchor</topology>
        <topology evidence="1">GPI-anchor</topology>
    </subcellularLocation>
</comment>
<evidence type="ECO:0000256" key="10">
    <source>
        <dbReference type="SAM" id="SignalP"/>
    </source>
</evidence>
<reference evidence="12 13" key="1">
    <citation type="submission" date="2024-01" db="EMBL/GenBank/DDBJ databases">
        <title>The complete chloroplast genome sequence of Lithospermum erythrorhizon: insights into the phylogenetic relationship among Boraginaceae species and the maternal lineages of purple gromwells.</title>
        <authorList>
            <person name="Okada T."/>
            <person name="Watanabe K."/>
        </authorList>
    </citation>
    <scope>NUCLEOTIDE SEQUENCE [LARGE SCALE GENOMIC DNA]</scope>
</reference>
<evidence type="ECO:0000313" key="12">
    <source>
        <dbReference type="EMBL" id="GAA0171174.1"/>
    </source>
</evidence>
<evidence type="ECO:0000259" key="11">
    <source>
        <dbReference type="Pfam" id="PF14368"/>
    </source>
</evidence>
<evidence type="ECO:0000256" key="1">
    <source>
        <dbReference type="ARBA" id="ARBA00004609"/>
    </source>
</evidence>
<evidence type="ECO:0000256" key="2">
    <source>
        <dbReference type="ARBA" id="ARBA00009748"/>
    </source>
</evidence>
<dbReference type="GO" id="GO:0005886">
    <property type="term" value="C:plasma membrane"/>
    <property type="evidence" value="ECO:0007669"/>
    <property type="project" value="UniProtKB-SubCell"/>
</dbReference>
<accession>A0AAV3R5P2</accession>
<dbReference type="Proteomes" id="UP001454036">
    <property type="component" value="Unassembled WGS sequence"/>
</dbReference>
<keyword evidence="3" id="KW-1003">Cell membrane</keyword>
<comment type="caution">
    <text evidence="12">The sequence shown here is derived from an EMBL/GenBank/DDBJ whole genome shotgun (WGS) entry which is preliminary data.</text>
</comment>
<gene>
    <name evidence="12" type="ORF">LIER_25270</name>
</gene>
<evidence type="ECO:0000256" key="7">
    <source>
        <dbReference type="ARBA" id="ARBA00023180"/>
    </source>
</evidence>
<keyword evidence="4" id="KW-0336">GPI-anchor</keyword>
<evidence type="ECO:0000313" key="13">
    <source>
        <dbReference type="Proteomes" id="UP001454036"/>
    </source>
</evidence>
<dbReference type="Gene3D" id="1.10.110.10">
    <property type="entry name" value="Plant lipid-transfer and hydrophobic proteins"/>
    <property type="match status" value="1"/>
</dbReference>
<keyword evidence="7" id="KW-0325">Glycoprotein</keyword>
<feature type="chain" id="PRO_5043382850" description="Bifunctional inhibitor/plant lipid transfer protein/seed storage helical domain-containing protein" evidence="10">
    <location>
        <begin position="26"/>
        <end position="197"/>
    </location>
</feature>
<protein>
    <recommendedName>
        <fullName evidence="11">Bifunctional inhibitor/plant lipid transfer protein/seed storage helical domain-containing protein</fullName>
    </recommendedName>
</protein>
<dbReference type="Pfam" id="PF14368">
    <property type="entry name" value="LTP_2"/>
    <property type="match status" value="1"/>
</dbReference>
<evidence type="ECO:0000256" key="5">
    <source>
        <dbReference type="ARBA" id="ARBA00022729"/>
    </source>
</evidence>
<keyword evidence="9" id="KW-0812">Transmembrane</keyword>
<dbReference type="GO" id="GO:0098552">
    <property type="term" value="C:side of membrane"/>
    <property type="evidence" value="ECO:0007669"/>
    <property type="project" value="UniProtKB-KW"/>
</dbReference>
<dbReference type="PANTHER" id="PTHR33044">
    <property type="entry name" value="BIFUNCTIONAL INHIBITOR/LIPID-TRANSFER PROTEIN/SEED STORAGE 2S ALBUMIN SUPERFAMILY PROTEIN-RELATED"/>
    <property type="match status" value="1"/>
</dbReference>
<evidence type="ECO:0000256" key="3">
    <source>
        <dbReference type="ARBA" id="ARBA00022475"/>
    </source>
</evidence>
<name>A0AAV3R5P2_LITER</name>
<proteinExistence type="inferred from homology"/>
<keyword evidence="13" id="KW-1185">Reference proteome</keyword>
<dbReference type="CDD" id="cd00010">
    <property type="entry name" value="AAI_LTSS"/>
    <property type="match status" value="1"/>
</dbReference>
<evidence type="ECO:0000256" key="9">
    <source>
        <dbReference type="SAM" id="Phobius"/>
    </source>
</evidence>
<keyword evidence="6" id="KW-1015">Disulfide bond</keyword>
<keyword evidence="9" id="KW-1133">Transmembrane helix</keyword>
<feature type="signal peptide" evidence="10">
    <location>
        <begin position="1"/>
        <end position="25"/>
    </location>
</feature>
<evidence type="ECO:0000256" key="4">
    <source>
        <dbReference type="ARBA" id="ARBA00022622"/>
    </source>
</evidence>